<accession>A0A5J4PR62</accession>
<dbReference type="OrthoDB" id="10264376at2759"/>
<dbReference type="InterPro" id="IPR036322">
    <property type="entry name" value="WD40_repeat_dom_sf"/>
</dbReference>
<sequence>EEKKVSAHISYNELFKSMTQRPDGEKELITGSSTGQISVWDYDAPDAVFTFSTGVPINSVAISPSGNCN</sequence>
<dbReference type="Gene3D" id="2.130.10.10">
    <property type="entry name" value="YVTN repeat-like/Quinoprotein amine dehydrogenase"/>
    <property type="match status" value="1"/>
</dbReference>
<dbReference type="AlphaFoldDB" id="A0A5J4PR62"/>
<reference evidence="1 2" key="1">
    <citation type="submission" date="2019-03" db="EMBL/GenBank/DDBJ databases">
        <title>Single cell metagenomics reveals metabolic interactions within the superorganism composed of flagellate Streblomastix strix and complex community of Bacteroidetes bacteria on its surface.</title>
        <authorList>
            <person name="Treitli S.C."/>
            <person name="Kolisko M."/>
            <person name="Husnik F."/>
            <person name="Keeling P."/>
            <person name="Hampl V."/>
        </authorList>
    </citation>
    <scope>NUCLEOTIDE SEQUENCE [LARGE SCALE GENOMIC DNA]</scope>
    <source>
        <strain evidence="1">ST1C</strain>
    </source>
</reference>
<dbReference type="InterPro" id="IPR015943">
    <property type="entry name" value="WD40/YVTN_repeat-like_dom_sf"/>
</dbReference>
<gene>
    <name evidence="1" type="ORF">EZS28_056137</name>
</gene>
<dbReference type="SUPFAM" id="SSF50978">
    <property type="entry name" value="WD40 repeat-like"/>
    <property type="match status" value="1"/>
</dbReference>
<feature type="non-terminal residue" evidence="1">
    <location>
        <position position="1"/>
    </location>
</feature>
<comment type="caution">
    <text evidence="1">The sequence shown here is derived from an EMBL/GenBank/DDBJ whole genome shotgun (WGS) entry which is preliminary data.</text>
</comment>
<proteinExistence type="predicted"/>
<dbReference type="EMBL" id="SNRW01049271">
    <property type="protein sequence ID" value="KAA6311381.1"/>
    <property type="molecule type" value="Genomic_DNA"/>
</dbReference>
<dbReference type="Proteomes" id="UP000324800">
    <property type="component" value="Unassembled WGS sequence"/>
</dbReference>
<protein>
    <submittedName>
        <fullName evidence="1">Uncharacterized protein</fullName>
    </submittedName>
</protein>
<evidence type="ECO:0000313" key="2">
    <source>
        <dbReference type="Proteomes" id="UP000324800"/>
    </source>
</evidence>
<evidence type="ECO:0000313" key="1">
    <source>
        <dbReference type="EMBL" id="KAA6311381.1"/>
    </source>
</evidence>
<name>A0A5J4PR62_9EUKA</name>
<organism evidence="1 2">
    <name type="scientific">Streblomastix strix</name>
    <dbReference type="NCBI Taxonomy" id="222440"/>
    <lineage>
        <taxon>Eukaryota</taxon>
        <taxon>Metamonada</taxon>
        <taxon>Preaxostyla</taxon>
        <taxon>Oxymonadida</taxon>
        <taxon>Streblomastigidae</taxon>
        <taxon>Streblomastix</taxon>
    </lineage>
</organism>